<dbReference type="GO" id="GO:0046872">
    <property type="term" value="F:metal ion binding"/>
    <property type="evidence" value="ECO:0007669"/>
    <property type="project" value="InterPro"/>
</dbReference>
<name>A0A239LSE7_9BACT</name>
<dbReference type="Pfam" id="PF00403">
    <property type="entry name" value="HMA"/>
    <property type="match status" value="1"/>
</dbReference>
<accession>A0A239LSE7</accession>
<dbReference type="AlphaFoldDB" id="A0A239LSE7"/>
<reference evidence="4" key="1">
    <citation type="submission" date="2017-06" db="EMBL/GenBank/DDBJ databases">
        <authorList>
            <person name="Varghese N."/>
            <person name="Submissions S."/>
        </authorList>
    </citation>
    <scope>NUCLEOTIDE SEQUENCE [LARGE SCALE GENOMIC DNA]</scope>
    <source>
        <strain evidence="4">NKM1</strain>
    </source>
</reference>
<protein>
    <submittedName>
        <fullName evidence="3">Copper chaperone CopZ</fullName>
    </submittedName>
</protein>
<dbReference type="EMBL" id="FZOQ01000048">
    <property type="protein sequence ID" value="SNT32808.1"/>
    <property type="molecule type" value="Genomic_DNA"/>
</dbReference>
<dbReference type="PROSITE" id="PS50846">
    <property type="entry name" value="HMA_2"/>
    <property type="match status" value="1"/>
</dbReference>
<feature type="chain" id="PRO_5012376313" evidence="1">
    <location>
        <begin position="37"/>
        <end position="138"/>
    </location>
</feature>
<sequence>MRLNFSTLYNTNTIMRKNIAMLALMFGSFTMVSVQAQDTNSAEKTVIAKAQSSATFEVNGKCGMCKKRIEKAALGQEGVKSAVWDVKTKALAVKYDPAKVSEADIQKQVASVGHDTAQAKATDEAYNSLPGCCKYTRK</sequence>
<dbReference type="Proteomes" id="UP000198432">
    <property type="component" value="Unassembled WGS sequence"/>
</dbReference>
<keyword evidence="1" id="KW-0732">Signal</keyword>
<dbReference type="Gene3D" id="3.30.70.100">
    <property type="match status" value="1"/>
</dbReference>
<dbReference type="SUPFAM" id="SSF55008">
    <property type="entry name" value="HMA, heavy metal-associated domain"/>
    <property type="match status" value="1"/>
</dbReference>
<evidence type="ECO:0000259" key="2">
    <source>
        <dbReference type="PROSITE" id="PS50846"/>
    </source>
</evidence>
<feature type="signal peptide" evidence="1">
    <location>
        <begin position="1"/>
        <end position="36"/>
    </location>
</feature>
<evidence type="ECO:0000256" key="1">
    <source>
        <dbReference type="SAM" id="SignalP"/>
    </source>
</evidence>
<proteinExistence type="predicted"/>
<dbReference type="InterPro" id="IPR036163">
    <property type="entry name" value="HMA_dom_sf"/>
</dbReference>
<evidence type="ECO:0000313" key="4">
    <source>
        <dbReference type="Proteomes" id="UP000198432"/>
    </source>
</evidence>
<gene>
    <name evidence="3" type="ORF">SAMN06296052_1486</name>
</gene>
<keyword evidence="4" id="KW-1185">Reference proteome</keyword>
<dbReference type="InterPro" id="IPR006121">
    <property type="entry name" value="HMA_dom"/>
</dbReference>
<dbReference type="CDD" id="cd00371">
    <property type="entry name" value="HMA"/>
    <property type="match status" value="1"/>
</dbReference>
<feature type="domain" description="HMA" evidence="2">
    <location>
        <begin position="51"/>
        <end position="117"/>
    </location>
</feature>
<evidence type="ECO:0000313" key="3">
    <source>
        <dbReference type="EMBL" id="SNT32808.1"/>
    </source>
</evidence>
<organism evidence="3 4">
    <name type="scientific">Pontibacter ummariensis</name>
    <dbReference type="NCBI Taxonomy" id="1610492"/>
    <lineage>
        <taxon>Bacteria</taxon>
        <taxon>Pseudomonadati</taxon>
        <taxon>Bacteroidota</taxon>
        <taxon>Cytophagia</taxon>
        <taxon>Cytophagales</taxon>
        <taxon>Hymenobacteraceae</taxon>
        <taxon>Pontibacter</taxon>
    </lineage>
</organism>